<evidence type="ECO:0000259" key="4">
    <source>
        <dbReference type="Pfam" id="PF04500"/>
    </source>
</evidence>
<feature type="domain" description="FLYWCH-type" evidence="4">
    <location>
        <begin position="26"/>
        <end position="85"/>
    </location>
</feature>
<reference evidence="5" key="1">
    <citation type="submission" date="2022-03" db="EMBL/GenBank/DDBJ databases">
        <authorList>
            <person name="Martin H S."/>
        </authorList>
    </citation>
    <scope>NUCLEOTIDE SEQUENCE</scope>
</reference>
<gene>
    <name evidence="5" type="ORF">IPOD504_LOCUS2448</name>
</gene>
<dbReference type="Pfam" id="PF04500">
    <property type="entry name" value="FLYWCH"/>
    <property type="match status" value="1"/>
</dbReference>
<dbReference type="Gene3D" id="2.20.25.240">
    <property type="match status" value="1"/>
</dbReference>
<feature type="non-terminal residue" evidence="5">
    <location>
        <position position="1"/>
    </location>
</feature>
<evidence type="ECO:0000313" key="5">
    <source>
        <dbReference type="EMBL" id="CAH2040285.1"/>
    </source>
</evidence>
<keyword evidence="6" id="KW-1185">Reference proteome</keyword>
<evidence type="ECO:0000256" key="3">
    <source>
        <dbReference type="ARBA" id="ARBA00022833"/>
    </source>
</evidence>
<evidence type="ECO:0000313" key="6">
    <source>
        <dbReference type="Proteomes" id="UP000837857"/>
    </source>
</evidence>
<name>A0ABN8HS45_9NEOP</name>
<protein>
    <recommendedName>
        <fullName evidence="4">FLYWCH-type domain-containing protein</fullName>
    </recommendedName>
</protein>
<keyword evidence="2" id="KW-0863">Zinc-finger</keyword>
<dbReference type="Proteomes" id="UP000837857">
    <property type="component" value="Chromosome 12"/>
</dbReference>
<evidence type="ECO:0000256" key="1">
    <source>
        <dbReference type="ARBA" id="ARBA00022723"/>
    </source>
</evidence>
<sequence>MSRKGQPMINFEGYNYCRRVAAGVKFVKSRRGKTMIKIGAFTFCAKIASGPKVRWVCSTHNGKGCHAVVHTIDSEIVQIRNEHNH</sequence>
<evidence type="ECO:0000256" key="2">
    <source>
        <dbReference type="ARBA" id="ARBA00022771"/>
    </source>
</evidence>
<accession>A0ABN8HS45</accession>
<organism evidence="5 6">
    <name type="scientific">Iphiclides podalirius</name>
    <name type="common">scarce swallowtail</name>
    <dbReference type="NCBI Taxonomy" id="110791"/>
    <lineage>
        <taxon>Eukaryota</taxon>
        <taxon>Metazoa</taxon>
        <taxon>Ecdysozoa</taxon>
        <taxon>Arthropoda</taxon>
        <taxon>Hexapoda</taxon>
        <taxon>Insecta</taxon>
        <taxon>Pterygota</taxon>
        <taxon>Neoptera</taxon>
        <taxon>Endopterygota</taxon>
        <taxon>Lepidoptera</taxon>
        <taxon>Glossata</taxon>
        <taxon>Ditrysia</taxon>
        <taxon>Papilionoidea</taxon>
        <taxon>Papilionidae</taxon>
        <taxon>Papilioninae</taxon>
        <taxon>Iphiclides</taxon>
    </lineage>
</organism>
<keyword evidence="1" id="KW-0479">Metal-binding</keyword>
<dbReference type="EMBL" id="OW152824">
    <property type="protein sequence ID" value="CAH2040285.1"/>
    <property type="molecule type" value="Genomic_DNA"/>
</dbReference>
<keyword evidence="3" id="KW-0862">Zinc</keyword>
<dbReference type="InterPro" id="IPR007588">
    <property type="entry name" value="Znf_FLYWCH"/>
</dbReference>
<proteinExistence type="predicted"/>